<feature type="chain" id="PRO_5014922104" description="M23ase beta-sheet core domain-containing protein" evidence="2">
    <location>
        <begin position="29"/>
        <end position="405"/>
    </location>
</feature>
<evidence type="ECO:0000313" key="5">
    <source>
        <dbReference type="Proteomes" id="UP000231152"/>
    </source>
</evidence>
<protein>
    <recommendedName>
        <fullName evidence="3">M23ase beta-sheet core domain-containing protein</fullName>
    </recommendedName>
</protein>
<dbReference type="Proteomes" id="UP000231152">
    <property type="component" value="Unassembled WGS sequence"/>
</dbReference>
<dbReference type="InterPro" id="IPR011055">
    <property type="entry name" value="Dup_hybrid_motif"/>
</dbReference>
<keyword evidence="2" id="KW-0732">Signal</keyword>
<sequence>MSRKVFFITTLFILLGTLVSTVNATAKAADSPEVNALQQQINAKQEEIKKLEDTAAEYQKSLKQKQSETRTLANQMGILSDEISKTQVGIEAAQLNIEKVNLEINSVENQIKDGEQKVKTYRGDLGALLRYIVREKSRSPLQALFTTENFFSFYGRLQNLHTLQNRMDNLIVQVKAEQEALAEEKQLVENKRGELISAADDLHQQSLDLSDQQSLKSYLLKQTKSSEQKFADLLQQVKDQQEQATRAVAALEQTVRDKLRSHGIETNGPAPRLIWPVPKNKITTRFHDPDYPFNYLFTHDAIDIRAAQGTPILAAASGYVAKVRTGNPSNYWYVVLVNDGGLTTVYGHVSKVFVSVDTFVTQGQVIALSGATPGKPGTGPYSTGPHLHFEVHDNGIVVDPKMFLP</sequence>
<dbReference type="PANTHER" id="PTHR21666:SF270">
    <property type="entry name" value="MUREIN HYDROLASE ACTIVATOR ENVC"/>
    <property type="match status" value="1"/>
</dbReference>
<feature type="coiled-coil region" evidence="1">
    <location>
        <begin position="160"/>
        <end position="194"/>
    </location>
</feature>
<feature type="coiled-coil region" evidence="1">
    <location>
        <begin position="223"/>
        <end position="254"/>
    </location>
</feature>
<name>A0A2M8LEB3_9BACT</name>
<reference evidence="4 5" key="1">
    <citation type="submission" date="2017-09" db="EMBL/GenBank/DDBJ databases">
        <title>Depth-based differentiation of microbial function through sediment-hosted aquifers and enrichment of novel symbionts in the deep terrestrial subsurface.</title>
        <authorList>
            <person name="Probst A.J."/>
            <person name="Ladd B."/>
            <person name="Jarett J.K."/>
            <person name="Geller-Mcgrath D.E."/>
            <person name="Sieber C.M."/>
            <person name="Emerson J.B."/>
            <person name="Anantharaman K."/>
            <person name="Thomas B.C."/>
            <person name="Malmstrom R."/>
            <person name="Stieglmeier M."/>
            <person name="Klingl A."/>
            <person name="Woyke T."/>
            <person name="Ryan C.M."/>
            <person name="Banfield J.F."/>
        </authorList>
    </citation>
    <scope>NUCLEOTIDE SEQUENCE [LARGE SCALE GENOMIC DNA]</scope>
    <source>
        <strain evidence="4">CG10_big_fil_rev_8_21_14_0_10_48_11</strain>
    </source>
</reference>
<organism evidence="4 5">
    <name type="scientific">Candidatus Uhrbacteria bacterium CG10_big_fil_rev_8_21_14_0_10_48_11</name>
    <dbReference type="NCBI Taxonomy" id="1975037"/>
    <lineage>
        <taxon>Bacteria</taxon>
        <taxon>Candidatus Uhriibacteriota</taxon>
    </lineage>
</organism>
<dbReference type="AlphaFoldDB" id="A0A2M8LEB3"/>
<evidence type="ECO:0000313" key="4">
    <source>
        <dbReference type="EMBL" id="PJE75787.1"/>
    </source>
</evidence>
<comment type="caution">
    <text evidence="4">The sequence shown here is derived from an EMBL/GenBank/DDBJ whole genome shotgun (WGS) entry which is preliminary data.</text>
</comment>
<dbReference type="InterPro" id="IPR050570">
    <property type="entry name" value="Cell_wall_metabolism_enzyme"/>
</dbReference>
<proteinExistence type="predicted"/>
<feature type="signal peptide" evidence="2">
    <location>
        <begin position="1"/>
        <end position="28"/>
    </location>
</feature>
<evidence type="ECO:0000256" key="1">
    <source>
        <dbReference type="SAM" id="Coils"/>
    </source>
</evidence>
<accession>A0A2M8LEB3</accession>
<evidence type="ECO:0000259" key="3">
    <source>
        <dbReference type="Pfam" id="PF01551"/>
    </source>
</evidence>
<dbReference type="SUPFAM" id="SSF51261">
    <property type="entry name" value="Duplicated hybrid motif"/>
    <property type="match status" value="1"/>
</dbReference>
<evidence type="ECO:0000256" key="2">
    <source>
        <dbReference type="SAM" id="SignalP"/>
    </source>
</evidence>
<dbReference type="PANTHER" id="PTHR21666">
    <property type="entry name" value="PEPTIDASE-RELATED"/>
    <property type="match status" value="1"/>
</dbReference>
<dbReference type="EMBL" id="PFET01000009">
    <property type="protein sequence ID" value="PJE75787.1"/>
    <property type="molecule type" value="Genomic_DNA"/>
</dbReference>
<keyword evidence="1" id="KW-0175">Coiled coil</keyword>
<feature type="domain" description="M23ase beta-sheet core" evidence="3">
    <location>
        <begin position="298"/>
        <end position="400"/>
    </location>
</feature>
<dbReference type="Gene3D" id="6.10.250.3150">
    <property type="match status" value="1"/>
</dbReference>
<dbReference type="CDD" id="cd12797">
    <property type="entry name" value="M23_peptidase"/>
    <property type="match status" value="1"/>
</dbReference>
<dbReference type="Pfam" id="PF01551">
    <property type="entry name" value="Peptidase_M23"/>
    <property type="match status" value="1"/>
</dbReference>
<dbReference type="Gene3D" id="2.70.70.10">
    <property type="entry name" value="Glucose Permease (Domain IIA)"/>
    <property type="match status" value="1"/>
</dbReference>
<gene>
    <name evidence="4" type="ORF">COV04_02485</name>
</gene>
<dbReference type="InterPro" id="IPR016047">
    <property type="entry name" value="M23ase_b-sheet_dom"/>
</dbReference>
<feature type="coiled-coil region" evidence="1">
    <location>
        <begin position="34"/>
        <end position="124"/>
    </location>
</feature>
<dbReference type="GO" id="GO:0004222">
    <property type="term" value="F:metalloendopeptidase activity"/>
    <property type="evidence" value="ECO:0007669"/>
    <property type="project" value="TreeGrafter"/>
</dbReference>